<dbReference type="AlphaFoldDB" id="A0A4Y2HRC8"/>
<proteinExistence type="predicted"/>
<dbReference type="EMBL" id="BGPR01002097">
    <property type="protein sequence ID" value="GBM67723.1"/>
    <property type="molecule type" value="Genomic_DNA"/>
</dbReference>
<name>A0A4Y2HRC8_ARAVE</name>
<reference evidence="1 2" key="1">
    <citation type="journal article" date="2019" name="Sci. Rep.">
        <title>Orb-weaving spider Araneus ventricosus genome elucidates the spidroin gene catalogue.</title>
        <authorList>
            <person name="Kono N."/>
            <person name="Nakamura H."/>
            <person name="Ohtoshi R."/>
            <person name="Moran D.A.P."/>
            <person name="Shinohara A."/>
            <person name="Yoshida Y."/>
            <person name="Fujiwara M."/>
            <person name="Mori M."/>
            <person name="Tomita M."/>
            <person name="Arakawa K."/>
        </authorList>
    </citation>
    <scope>NUCLEOTIDE SEQUENCE [LARGE SCALE GENOMIC DNA]</scope>
</reference>
<evidence type="ECO:0000313" key="2">
    <source>
        <dbReference type="Proteomes" id="UP000499080"/>
    </source>
</evidence>
<comment type="caution">
    <text evidence="1">The sequence shown here is derived from an EMBL/GenBank/DDBJ whole genome shotgun (WGS) entry which is preliminary data.</text>
</comment>
<gene>
    <name evidence="1" type="ORF">AVEN_244306_1</name>
</gene>
<evidence type="ECO:0000313" key="1">
    <source>
        <dbReference type="EMBL" id="GBM67723.1"/>
    </source>
</evidence>
<keyword evidence="2" id="KW-1185">Reference proteome</keyword>
<accession>A0A4Y2HRC8</accession>
<dbReference type="Proteomes" id="UP000499080">
    <property type="component" value="Unassembled WGS sequence"/>
</dbReference>
<protein>
    <submittedName>
        <fullName evidence="1">Uncharacterized protein</fullName>
    </submittedName>
</protein>
<organism evidence="1 2">
    <name type="scientific">Araneus ventricosus</name>
    <name type="common">Orbweaver spider</name>
    <name type="synonym">Epeira ventricosa</name>
    <dbReference type="NCBI Taxonomy" id="182803"/>
    <lineage>
        <taxon>Eukaryota</taxon>
        <taxon>Metazoa</taxon>
        <taxon>Ecdysozoa</taxon>
        <taxon>Arthropoda</taxon>
        <taxon>Chelicerata</taxon>
        <taxon>Arachnida</taxon>
        <taxon>Araneae</taxon>
        <taxon>Araneomorphae</taxon>
        <taxon>Entelegynae</taxon>
        <taxon>Araneoidea</taxon>
        <taxon>Araneidae</taxon>
        <taxon>Araneus</taxon>
    </lineage>
</organism>
<sequence length="115" mass="12614">MTLPPPRQAVGHCGPRLIALITSGSCDDPSERDTTRPRWGIIQLTPLLYPTGKRDSAYTDGKKVKQFPVERDEPRSFSSSSLSGMSLKCPCGRIVTVKCKLDSLHCIDEVQGQVV</sequence>